<dbReference type="Proteomes" id="UP000623467">
    <property type="component" value="Unassembled WGS sequence"/>
</dbReference>
<feature type="region of interest" description="Disordered" evidence="1">
    <location>
        <begin position="208"/>
        <end position="229"/>
    </location>
</feature>
<comment type="caution">
    <text evidence="2">The sequence shown here is derived from an EMBL/GenBank/DDBJ whole genome shotgun (WGS) entry which is preliminary data.</text>
</comment>
<evidence type="ECO:0000313" key="3">
    <source>
        <dbReference type="Proteomes" id="UP000623467"/>
    </source>
</evidence>
<proteinExistence type="predicted"/>
<organism evidence="2 3">
    <name type="scientific">Mycena sanguinolenta</name>
    <dbReference type="NCBI Taxonomy" id="230812"/>
    <lineage>
        <taxon>Eukaryota</taxon>
        <taxon>Fungi</taxon>
        <taxon>Dikarya</taxon>
        <taxon>Basidiomycota</taxon>
        <taxon>Agaricomycotina</taxon>
        <taxon>Agaricomycetes</taxon>
        <taxon>Agaricomycetidae</taxon>
        <taxon>Agaricales</taxon>
        <taxon>Marasmiineae</taxon>
        <taxon>Mycenaceae</taxon>
        <taxon>Mycena</taxon>
    </lineage>
</organism>
<reference evidence="2" key="1">
    <citation type="submission" date="2020-05" db="EMBL/GenBank/DDBJ databases">
        <title>Mycena genomes resolve the evolution of fungal bioluminescence.</title>
        <authorList>
            <person name="Tsai I.J."/>
        </authorList>
    </citation>
    <scope>NUCLEOTIDE SEQUENCE</scope>
    <source>
        <strain evidence="2">160909Yilan</strain>
    </source>
</reference>
<keyword evidence="3" id="KW-1185">Reference proteome</keyword>
<feature type="compositionally biased region" description="Basic and acidic residues" evidence="1">
    <location>
        <begin position="219"/>
        <end position="229"/>
    </location>
</feature>
<name>A0A8H6XJY8_9AGAR</name>
<dbReference type="EMBL" id="JACAZH010000026">
    <property type="protein sequence ID" value="KAF7341872.1"/>
    <property type="molecule type" value="Genomic_DNA"/>
</dbReference>
<sequence length="229" mass="25974">MYGWGEVQDGAGESVEASAVLPVLREYTGSAETLGFFLARSTLTHLIIPYCKEHEFTMSVQVLRGPNYVTSLEVYFDIVDMTTLETICTAFPKLSSLCIRVRTKVGQDEEFLSRSITFFTELGGFAKFPTGFKRLAISWKFEDNETGEEAECDEWEELDYTDLCDGLEANCPTLTTFWLDGFSFLFHWHKLPDDLEEYAILVDDHSEYLSSSGSTPSDATHRRITDETQ</sequence>
<dbReference type="OrthoDB" id="2863717at2759"/>
<dbReference type="AlphaFoldDB" id="A0A8H6XJY8"/>
<gene>
    <name evidence="2" type="ORF">MSAN_02042800</name>
</gene>
<accession>A0A8H6XJY8</accession>
<protein>
    <submittedName>
        <fullName evidence="2">Uncharacterized protein</fullName>
    </submittedName>
</protein>
<evidence type="ECO:0000313" key="2">
    <source>
        <dbReference type="EMBL" id="KAF7341872.1"/>
    </source>
</evidence>
<feature type="compositionally biased region" description="Polar residues" evidence="1">
    <location>
        <begin position="208"/>
        <end position="218"/>
    </location>
</feature>
<evidence type="ECO:0000256" key="1">
    <source>
        <dbReference type="SAM" id="MobiDB-lite"/>
    </source>
</evidence>